<reference evidence="1 2" key="1">
    <citation type="submission" date="2019-07" db="EMBL/GenBank/DDBJ databases">
        <authorList>
            <person name="Zhu P."/>
        </authorList>
    </citation>
    <scope>NUCLEOTIDE SEQUENCE [LARGE SCALE GENOMIC DNA]</scope>
    <source>
        <strain evidence="1 2">SSL-25</strain>
    </source>
</reference>
<organism evidence="1 2">
    <name type="scientific">Streptomyces qinzhouensis</name>
    <dbReference type="NCBI Taxonomy" id="2599401"/>
    <lineage>
        <taxon>Bacteria</taxon>
        <taxon>Bacillati</taxon>
        <taxon>Actinomycetota</taxon>
        <taxon>Actinomycetes</taxon>
        <taxon>Kitasatosporales</taxon>
        <taxon>Streptomycetaceae</taxon>
        <taxon>Streptomyces</taxon>
    </lineage>
</organism>
<gene>
    <name evidence="1" type="ORF">FQU76_10565</name>
</gene>
<dbReference type="KEGG" id="sqz:FQU76_10565"/>
<dbReference type="Gene3D" id="3.10.450.50">
    <property type="match status" value="1"/>
</dbReference>
<protein>
    <submittedName>
        <fullName evidence="1">Ester cyclase</fullName>
    </submittedName>
</protein>
<evidence type="ECO:0000313" key="2">
    <source>
        <dbReference type="Proteomes" id="UP000320580"/>
    </source>
</evidence>
<dbReference type="Proteomes" id="UP000320580">
    <property type="component" value="Chromosome"/>
</dbReference>
<dbReference type="SUPFAM" id="SSF54427">
    <property type="entry name" value="NTF2-like"/>
    <property type="match status" value="1"/>
</dbReference>
<sequence>MTAEENMQLMQSLDDAWNAQDWDVFDARHAPDTIVHWPGQPSPTRGRPDHRAEAIAFFATFPDNHVANRPYQVLIGQGDWTCSVARFTGTMTGPMKGPGGEIPPTGRAFAVDFCTVARWVDGMIVEENLFYDLVGLMQQIGLND</sequence>
<evidence type="ECO:0000313" key="1">
    <source>
        <dbReference type="EMBL" id="QDY76894.1"/>
    </source>
</evidence>
<dbReference type="InterPro" id="IPR032710">
    <property type="entry name" value="NTF2-like_dom_sf"/>
</dbReference>
<dbReference type="PANTHER" id="PTHR38436">
    <property type="entry name" value="POLYKETIDE CYCLASE SNOAL-LIKE DOMAIN"/>
    <property type="match status" value="1"/>
</dbReference>
<accession>A0A5B8J930</accession>
<dbReference type="Pfam" id="PF07366">
    <property type="entry name" value="SnoaL"/>
    <property type="match status" value="1"/>
</dbReference>
<name>A0A5B8J930_9ACTN</name>
<keyword evidence="2" id="KW-1185">Reference proteome</keyword>
<dbReference type="PANTHER" id="PTHR38436:SF1">
    <property type="entry name" value="ESTER CYCLASE"/>
    <property type="match status" value="1"/>
</dbReference>
<dbReference type="InterPro" id="IPR009959">
    <property type="entry name" value="Cyclase_SnoaL-like"/>
</dbReference>
<dbReference type="AlphaFoldDB" id="A0A5B8J930"/>
<dbReference type="RefSeq" id="WP_146480185.1">
    <property type="nucleotide sequence ID" value="NZ_CP042266.1"/>
</dbReference>
<dbReference type="GO" id="GO:0030638">
    <property type="term" value="P:polyketide metabolic process"/>
    <property type="evidence" value="ECO:0007669"/>
    <property type="project" value="InterPro"/>
</dbReference>
<dbReference type="OrthoDB" id="9787933at2"/>
<proteinExistence type="predicted"/>
<dbReference type="EMBL" id="CP042266">
    <property type="protein sequence ID" value="QDY76894.1"/>
    <property type="molecule type" value="Genomic_DNA"/>
</dbReference>